<evidence type="ECO:0000259" key="15">
    <source>
        <dbReference type="PROSITE" id="PS50994"/>
    </source>
</evidence>
<dbReference type="FunFam" id="3.10.20.370:FF:000001">
    <property type="entry name" value="Retrovirus-related Pol polyprotein from transposon 17.6-like protein"/>
    <property type="match status" value="1"/>
</dbReference>
<dbReference type="SUPFAM" id="SSF56672">
    <property type="entry name" value="DNA/RNA polymerases"/>
    <property type="match status" value="1"/>
</dbReference>
<comment type="subcellular location">
    <subcellularLocation>
        <location evidence="1">Nucleus</location>
    </subcellularLocation>
</comment>
<dbReference type="PANTHER" id="PTHR37984:SF5">
    <property type="entry name" value="PROTEIN NYNRIN-LIKE"/>
    <property type="match status" value="1"/>
</dbReference>
<reference evidence="16" key="1">
    <citation type="journal article" date="2022" name="bioRxiv">
        <title>Sequencing and chromosome-scale assembly of the giantPleurodeles waltlgenome.</title>
        <authorList>
            <person name="Brown T."/>
            <person name="Elewa A."/>
            <person name="Iarovenko S."/>
            <person name="Subramanian E."/>
            <person name="Araus A.J."/>
            <person name="Petzold A."/>
            <person name="Susuki M."/>
            <person name="Suzuki K.-i.T."/>
            <person name="Hayashi T."/>
            <person name="Toyoda A."/>
            <person name="Oliveira C."/>
            <person name="Osipova E."/>
            <person name="Leigh N.D."/>
            <person name="Simon A."/>
            <person name="Yun M.H."/>
        </authorList>
    </citation>
    <scope>NUCLEOTIDE SEQUENCE</scope>
    <source>
        <strain evidence="16">20211129_DDA</strain>
        <tissue evidence="16">Liver</tissue>
    </source>
</reference>
<evidence type="ECO:0000259" key="14">
    <source>
        <dbReference type="PROSITE" id="PS50013"/>
    </source>
</evidence>
<dbReference type="GO" id="GO:0004190">
    <property type="term" value="F:aspartic-type endopeptidase activity"/>
    <property type="evidence" value="ECO:0007669"/>
    <property type="project" value="UniProtKB-KW"/>
</dbReference>
<organism evidence="16 17">
    <name type="scientific">Pleurodeles waltl</name>
    <name type="common">Iberian ribbed newt</name>
    <dbReference type="NCBI Taxonomy" id="8319"/>
    <lineage>
        <taxon>Eukaryota</taxon>
        <taxon>Metazoa</taxon>
        <taxon>Chordata</taxon>
        <taxon>Craniata</taxon>
        <taxon>Vertebrata</taxon>
        <taxon>Euteleostomi</taxon>
        <taxon>Amphibia</taxon>
        <taxon>Batrachia</taxon>
        <taxon>Caudata</taxon>
        <taxon>Salamandroidea</taxon>
        <taxon>Salamandridae</taxon>
        <taxon>Pleurodelinae</taxon>
        <taxon>Pleurodeles</taxon>
    </lineage>
</organism>
<keyword evidence="12" id="KW-0511">Multifunctional enzyme</keyword>
<evidence type="ECO:0000256" key="10">
    <source>
        <dbReference type="ARBA" id="ARBA00023125"/>
    </source>
</evidence>
<evidence type="ECO:0000313" key="17">
    <source>
        <dbReference type="Proteomes" id="UP001066276"/>
    </source>
</evidence>
<dbReference type="InterPro" id="IPR041588">
    <property type="entry name" value="Integrase_H2C2"/>
</dbReference>
<dbReference type="InterPro" id="IPR056924">
    <property type="entry name" value="SH3_Tf2-1"/>
</dbReference>
<keyword evidence="6" id="KW-0460">Magnesium</keyword>
<evidence type="ECO:0000313" key="16">
    <source>
        <dbReference type="EMBL" id="KAJ1150750.1"/>
    </source>
</evidence>
<dbReference type="Gene3D" id="2.40.50.40">
    <property type="match status" value="1"/>
</dbReference>
<gene>
    <name evidence="16" type="ORF">NDU88_003539</name>
</gene>
<protein>
    <recommendedName>
        <fullName evidence="13">Gypsy retrotransposon integrase-like protein 1</fullName>
    </recommendedName>
</protein>
<dbReference type="InterPro" id="IPR012337">
    <property type="entry name" value="RNaseH-like_sf"/>
</dbReference>
<dbReference type="PROSITE" id="PS50013">
    <property type="entry name" value="CHROMO_2"/>
    <property type="match status" value="1"/>
</dbReference>
<dbReference type="SMART" id="SM00298">
    <property type="entry name" value="CHROMO"/>
    <property type="match status" value="1"/>
</dbReference>
<dbReference type="InterPro" id="IPR016197">
    <property type="entry name" value="Chromo-like_dom_sf"/>
</dbReference>
<dbReference type="PANTHER" id="PTHR37984">
    <property type="entry name" value="PROTEIN CBG26694"/>
    <property type="match status" value="1"/>
</dbReference>
<dbReference type="CDD" id="cd09274">
    <property type="entry name" value="RNase_HI_RT_Ty3"/>
    <property type="match status" value="1"/>
</dbReference>
<dbReference type="InterPro" id="IPR041577">
    <property type="entry name" value="RT_RNaseH_2"/>
</dbReference>
<keyword evidence="9" id="KW-0239">DNA-directed DNA polymerase</keyword>
<keyword evidence="5" id="KW-0378">Hydrolase</keyword>
<dbReference type="PROSITE" id="PS50994">
    <property type="entry name" value="INTEGRASE"/>
    <property type="match status" value="1"/>
</dbReference>
<dbReference type="Pfam" id="PF17919">
    <property type="entry name" value="RT_RNaseH_2"/>
    <property type="match status" value="1"/>
</dbReference>
<dbReference type="GO" id="GO:0046872">
    <property type="term" value="F:metal ion binding"/>
    <property type="evidence" value="ECO:0007669"/>
    <property type="project" value="UniProtKB-KW"/>
</dbReference>
<dbReference type="InterPro" id="IPR043128">
    <property type="entry name" value="Rev_trsase/Diguanyl_cyclase"/>
</dbReference>
<name>A0AAV7RF80_PLEWA</name>
<comment type="caution">
    <text evidence="16">The sequence shown here is derived from an EMBL/GenBank/DDBJ whole genome shotgun (WGS) entry which is preliminary data.</text>
</comment>
<proteinExistence type="predicted"/>
<dbReference type="GO" id="GO:0003677">
    <property type="term" value="F:DNA binding"/>
    <property type="evidence" value="ECO:0007669"/>
    <property type="project" value="UniProtKB-KW"/>
</dbReference>
<dbReference type="InterPro" id="IPR036397">
    <property type="entry name" value="RNaseH_sf"/>
</dbReference>
<keyword evidence="3" id="KW-0479">Metal-binding</keyword>
<dbReference type="InterPro" id="IPR023780">
    <property type="entry name" value="Chromo_domain"/>
</dbReference>
<dbReference type="CDD" id="cd18975">
    <property type="entry name" value="CD_MarY1_POL_like"/>
    <property type="match status" value="1"/>
</dbReference>
<keyword evidence="7" id="KW-0229">DNA integration</keyword>
<dbReference type="Gene3D" id="3.30.70.270">
    <property type="match status" value="1"/>
</dbReference>
<keyword evidence="17" id="KW-1185">Reference proteome</keyword>
<dbReference type="FunFam" id="3.30.70.270:FF:000020">
    <property type="entry name" value="Transposon Tf2-6 polyprotein-like Protein"/>
    <property type="match status" value="1"/>
</dbReference>
<dbReference type="AlphaFoldDB" id="A0AAV7RF80"/>
<evidence type="ECO:0000256" key="2">
    <source>
        <dbReference type="ARBA" id="ARBA00022670"/>
    </source>
</evidence>
<dbReference type="GO" id="GO:0003887">
    <property type="term" value="F:DNA-directed DNA polymerase activity"/>
    <property type="evidence" value="ECO:0007669"/>
    <property type="project" value="UniProtKB-KW"/>
</dbReference>
<evidence type="ECO:0000256" key="7">
    <source>
        <dbReference type="ARBA" id="ARBA00022908"/>
    </source>
</evidence>
<dbReference type="InterPro" id="IPR050951">
    <property type="entry name" value="Retrovirus_Pol_polyprotein"/>
</dbReference>
<dbReference type="InterPro" id="IPR001584">
    <property type="entry name" value="Integrase_cat-core"/>
</dbReference>
<evidence type="ECO:0000256" key="12">
    <source>
        <dbReference type="ARBA" id="ARBA00023268"/>
    </source>
</evidence>
<keyword evidence="11" id="KW-0233">DNA recombination</keyword>
<feature type="domain" description="Chromo" evidence="14">
    <location>
        <begin position="713"/>
        <end position="761"/>
    </location>
</feature>
<dbReference type="SUPFAM" id="SSF54160">
    <property type="entry name" value="Chromo domain-like"/>
    <property type="match status" value="1"/>
</dbReference>
<dbReference type="Pfam" id="PF17921">
    <property type="entry name" value="Integrase_H2C2"/>
    <property type="match status" value="1"/>
</dbReference>
<evidence type="ECO:0000256" key="9">
    <source>
        <dbReference type="ARBA" id="ARBA00022932"/>
    </source>
</evidence>
<dbReference type="SUPFAM" id="SSF53098">
    <property type="entry name" value="Ribonuclease H-like"/>
    <property type="match status" value="2"/>
</dbReference>
<keyword evidence="8" id="KW-0695">RNA-directed DNA polymerase</keyword>
<dbReference type="Pfam" id="PF24626">
    <property type="entry name" value="SH3_Tf2-1"/>
    <property type="match status" value="1"/>
</dbReference>
<dbReference type="Pfam" id="PF00385">
    <property type="entry name" value="Chromo"/>
    <property type="match status" value="1"/>
</dbReference>
<dbReference type="InterPro" id="IPR000953">
    <property type="entry name" value="Chromo/chromo_shadow_dom"/>
</dbReference>
<dbReference type="EMBL" id="JANPWB010000009">
    <property type="protein sequence ID" value="KAJ1150750.1"/>
    <property type="molecule type" value="Genomic_DNA"/>
</dbReference>
<dbReference type="GO" id="GO:0005634">
    <property type="term" value="C:nucleus"/>
    <property type="evidence" value="ECO:0007669"/>
    <property type="project" value="UniProtKB-SubCell"/>
</dbReference>
<dbReference type="GO" id="GO:0003964">
    <property type="term" value="F:RNA-directed DNA polymerase activity"/>
    <property type="evidence" value="ECO:0007669"/>
    <property type="project" value="UniProtKB-KW"/>
</dbReference>
<evidence type="ECO:0000256" key="6">
    <source>
        <dbReference type="ARBA" id="ARBA00022842"/>
    </source>
</evidence>
<dbReference type="GO" id="GO:0015074">
    <property type="term" value="P:DNA integration"/>
    <property type="evidence" value="ECO:0007669"/>
    <property type="project" value="UniProtKB-KW"/>
</dbReference>
<keyword evidence="10" id="KW-0238">DNA-binding</keyword>
<evidence type="ECO:0000256" key="13">
    <source>
        <dbReference type="ARBA" id="ARBA00039658"/>
    </source>
</evidence>
<dbReference type="Gene3D" id="1.10.340.70">
    <property type="match status" value="1"/>
</dbReference>
<keyword evidence="2" id="KW-0645">Protease</keyword>
<evidence type="ECO:0000256" key="3">
    <source>
        <dbReference type="ARBA" id="ARBA00022723"/>
    </source>
</evidence>
<evidence type="ECO:0000256" key="5">
    <source>
        <dbReference type="ARBA" id="ARBA00022801"/>
    </source>
</evidence>
<keyword evidence="9" id="KW-0548">Nucleotidyltransferase</keyword>
<sequence>MDPEKVQAILDWPSPSSIKETQCFLGLANFYRQFIADFAKQTSHITHTLKKECVTKGFVWTKDAETAFQDLKKAFTQAPILRHPDTNKQFIVVTDASEKAIGAVLLQQQEDDGLEHPVFYLSHILSIAEQHYSVLERELLALKTACIEWRQFLMGSKEPFEVRTDHRNLQCLRNFVCQNSRQARWAFFFSQYDFYITHIPGSQNILADALSRRYPDCTRAPAQHLLEPNKIIGVAQSFLEEVQLEYSNLSDDEVENLRPLLHKRQGYYYYQDLLFIPTNRVREKALQMCHDSPVAGHRGIKATQELLSRFFWWPTWKLDIETYVQACPTCAQVKIPRTRPAGLLQPLPVPPTPWHTISTDFMCSLPPSAGNRVIMVTVDSFTKMAHFTALKKLPTSQELSQIFIDHIFRLHGLPHTIISDRGPQYISRFWSFHSAGSIPSRLHRGSVFPAGLAGGLNETARQPSGKVRITAAVFRPRNGNLTAGLWRAASAARQGQNEGLNINRALSSGFHPQTNGQTERLNQGLEQYLRCFCNSTQSNWNTYLPIAEFSYNNSVHSASKTTPFFCSYGFHPTSFPTFSRSPTPLPAITYFSNRLLQIHRLIRSNLLHTKRYMKKVADKKRRTTPDYNPQDKVWLSSKFLPSRLSQNKFTPRYYGPFRILQLLNPVTVRLHLPHTWKIHPVFHVSQLKPYVPDPYSRQFSCPPPVLVDDVPEYEVQEICDSRLFHKRLQYLIHWKGYPLSECSWEDASSVHAPLLIQRFHRLFPFKPGPLGGGPTVAPHRAARAERSAQAARSARAALRVLKTRRAPSLSCTLRGPRAYLGPRSVLSLRFC</sequence>
<keyword evidence="4" id="KW-0064">Aspartyl protease</keyword>
<evidence type="ECO:0000256" key="11">
    <source>
        <dbReference type="ARBA" id="ARBA00023172"/>
    </source>
</evidence>
<accession>A0AAV7RF80</accession>
<keyword evidence="9" id="KW-0808">Transferase</keyword>
<dbReference type="Proteomes" id="UP001066276">
    <property type="component" value="Chromosome 5"/>
</dbReference>
<evidence type="ECO:0000256" key="1">
    <source>
        <dbReference type="ARBA" id="ARBA00004123"/>
    </source>
</evidence>
<dbReference type="InterPro" id="IPR043502">
    <property type="entry name" value="DNA/RNA_pol_sf"/>
</dbReference>
<evidence type="ECO:0000256" key="8">
    <source>
        <dbReference type="ARBA" id="ARBA00022918"/>
    </source>
</evidence>
<evidence type="ECO:0000256" key="4">
    <source>
        <dbReference type="ARBA" id="ARBA00022750"/>
    </source>
</evidence>
<dbReference type="Gene3D" id="3.30.420.10">
    <property type="entry name" value="Ribonuclease H-like superfamily/Ribonuclease H"/>
    <property type="match status" value="2"/>
</dbReference>
<dbReference type="GO" id="GO:0006310">
    <property type="term" value="P:DNA recombination"/>
    <property type="evidence" value="ECO:0007669"/>
    <property type="project" value="UniProtKB-KW"/>
</dbReference>
<feature type="domain" description="Integrase catalytic" evidence="15">
    <location>
        <begin position="349"/>
        <end position="571"/>
    </location>
</feature>
<dbReference type="GO" id="GO:0006508">
    <property type="term" value="P:proteolysis"/>
    <property type="evidence" value="ECO:0007669"/>
    <property type="project" value="UniProtKB-KW"/>
</dbReference>